<dbReference type="Pfam" id="PF13377">
    <property type="entry name" value="Peripla_BP_3"/>
    <property type="match status" value="1"/>
</dbReference>
<dbReference type="SMART" id="SM00354">
    <property type="entry name" value="HTH_LACI"/>
    <property type="match status" value="1"/>
</dbReference>
<dbReference type="InterPro" id="IPR046335">
    <property type="entry name" value="LacI/GalR-like_sensor"/>
</dbReference>
<dbReference type="GO" id="GO:0003700">
    <property type="term" value="F:DNA-binding transcription factor activity"/>
    <property type="evidence" value="ECO:0007669"/>
    <property type="project" value="TreeGrafter"/>
</dbReference>
<dbReference type="EMBL" id="JAGXTP010000001">
    <property type="protein sequence ID" value="MBS3848514.1"/>
    <property type="molecule type" value="Genomic_DNA"/>
</dbReference>
<evidence type="ECO:0000313" key="5">
    <source>
        <dbReference type="EMBL" id="MBS3848514.1"/>
    </source>
</evidence>
<keyword evidence="6" id="KW-1185">Reference proteome</keyword>
<evidence type="ECO:0000256" key="1">
    <source>
        <dbReference type="ARBA" id="ARBA00023015"/>
    </source>
</evidence>
<evidence type="ECO:0000313" key="6">
    <source>
        <dbReference type="Proteomes" id="UP000678281"/>
    </source>
</evidence>
<dbReference type="SUPFAM" id="SSF53822">
    <property type="entry name" value="Periplasmic binding protein-like I"/>
    <property type="match status" value="1"/>
</dbReference>
<dbReference type="CDD" id="cd06267">
    <property type="entry name" value="PBP1_LacI_sugar_binding-like"/>
    <property type="match status" value="1"/>
</dbReference>
<dbReference type="RefSeq" id="WP_212658056.1">
    <property type="nucleotide sequence ID" value="NZ_JAGXTP010000001.1"/>
</dbReference>
<dbReference type="Gene3D" id="1.10.260.40">
    <property type="entry name" value="lambda repressor-like DNA-binding domains"/>
    <property type="match status" value="1"/>
</dbReference>
<dbReference type="InterPro" id="IPR000843">
    <property type="entry name" value="HTH_LacI"/>
</dbReference>
<name>A0A942IDC1_9HYPH</name>
<dbReference type="Proteomes" id="UP000678281">
    <property type="component" value="Unassembled WGS sequence"/>
</dbReference>
<evidence type="ECO:0000256" key="2">
    <source>
        <dbReference type="ARBA" id="ARBA00023125"/>
    </source>
</evidence>
<protein>
    <submittedName>
        <fullName evidence="5">LacI family DNA-binding transcriptional regulator</fullName>
    </submittedName>
</protein>
<gene>
    <name evidence="5" type="ORF">KD146_07345</name>
</gene>
<dbReference type="AlphaFoldDB" id="A0A942IDC1"/>
<dbReference type="PANTHER" id="PTHR30146">
    <property type="entry name" value="LACI-RELATED TRANSCRIPTIONAL REPRESSOR"/>
    <property type="match status" value="1"/>
</dbReference>
<proteinExistence type="predicted"/>
<keyword evidence="3" id="KW-0804">Transcription</keyword>
<dbReference type="CDD" id="cd01392">
    <property type="entry name" value="HTH_LacI"/>
    <property type="match status" value="1"/>
</dbReference>
<dbReference type="PROSITE" id="PS50932">
    <property type="entry name" value="HTH_LACI_2"/>
    <property type="match status" value="1"/>
</dbReference>
<reference evidence="5" key="1">
    <citation type="submission" date="2021-04" db="EMBL/GenBank/DDBJ databases">
        <title>Devosia litorisediminis sp. nov., isolated from a sand dune.</title>
        <authorList>
            <person name="Park S."/>
            <person name="Yoon J.-H."/>
        </authorList>
    </citation>
    <scope>NUCLEOTIDE SEQUENCE</scope>
    <source>
        <strain evidence="5">BSSL-BM10</strain>
    </source>
</reference>
<dbReference type="Gene3D" id="3.40.50.2300">
    <property type="match status" value="2"/>
</dbReference>
<sequence length="338" mass="36597">MAKITLSKIAAVSGLSKFAVSRALAGKSGVSEDTRKRVEQIAADLGYQKATPKGEAPTIGVIFHDADLINSELHLLVQNGVQAEAHRLGYRTSMRWTHDPAEMETLIASCSGAILVGTHDRQCLDRAYAVGKPLVRTGWLDALEQVDQVCSTDHEAGSAVALYLLGLGHRSVAYVQGTPGYRGRVERHYGAREVFERHGDVEFTNLKFDAENRFSEVLAALHEQGTVPTAFFCAHDGLAVTVISELLRLGYHIPDDVSVIGFGDNSAAQQISPALTTVKVHGYSIGTASVRMIDDRVVGRLPPAPVRLQIANAIVERQSAGVANPSRALLRMGRRQRQ</sequence>
<keyword evidence="1" id="KW-0805">Transcription regulation</keyword>
<organism evidence="5 6">
    <name type="scientific">Devosia litorisediminis</name>
    <dbReference type="NCBI Taxonomy" id="2829817"/>
    <lineage>
        <taxon>Bacteria</taxon>
        <taxon>Pseudomonadati</taxon>
        <taxon>Pseudomonadota</taxon>
        <taxon>Alphaproteobacteria</taxon>
        <taxon>Hyphomicrobiales</taxon>
        <taxon>Devosiaceae</taxon>
        <taxon>Devosia</taxon>
    </lineage>
</organism>
<accession>A0A942IDC1</accession>
<dbReference type="GO" id="GO:0000976">
    <property type="term" value="F:transcription cis-regulatory region binding"/>
    <property type="evidence" value="ECO:0007669"/>
    <property type="project" value="TreeGrafter"/>
</dbReference>
<dbReference type="InterPro" id="IPR028082">
    <property type="entry name" value="Peripla_BP_I"/>
</dbReference>
<dbReference type="Pfam" id="PF00356">
    <property type="entry name" value="LacI"/>
    <property type="match status" value="1"/>
</dbReference>
<feature type="domain" description="HTH lacI-type" evidence="4">
    <location>
        <begin position="4"/>
        <end position="48"/>
    </location>
</feature>
<dbReference type="InterPro" id="IPR010982">
    <property type="entry name" value="Lambda_DNA-bd_dom_sf"/>
</dbReference>
<evidence type="ECO:0000256" key="3">
    <source>
        <dbReference type="ARBA" id="ARBA00023163"/>
    </source>
</evidence>
<keyword evidence="2 5" id="KW-0238">DNA-binding</keyword>
<evidence type="ECO:0000259" key="4">
    <source>
        <dbReference type="PROSITE" id="PS50932"/>
    </source>
</evidence>
<dbReference type="PANTHER" id="PTHR30146:SF153">
    <property type="entry name" value="LACTOSE OPERON REPRESSOR"/>
    <property type="match status" value="1"/>
</dbReference>
<dbReference type="SUPFAM" id="SSF47413">
    <property type="entry name" value="lambda repressor-like DNA-binding domains"/>
    <property type="match status" value="1"/>
</dbReference>
<comment type="caution">
    <text evidence="5">The sequence shown here is derived from an EMBL/GenBank/DDBJ whole genome shotgun (WGS) entry which is preliminary data.</text>
</comment>